<gene>
    <name evidence="2" type="ORF">WCD58_21595</name>
</gene>
<dbReference type="RefSeq" id="WP_337705127.1">
    <property type="nucleotide sequence ID" value="NZ_JBBEGM010000009.1"/>
</dbReference>
<reference evidence="2 3" key="1">
    <citation type="submission" date="2024-03" db="EMBL/GenBank/DDBJ databases">
        <title>Actinomycetospora sp. OC33-EN07, a novel actinomycete isolated from wild orchid (Aerides multiflora).</title>
        <authorList>
            <person name="Suriyachadkun C."/>
        </authorList>
    </citation>
    <scope>NUCLEOTIDE SEQUENCE [LARGE SCALE GENOMIC DNA]</scope>
    <source>
        <strain evidence="2 3">OC33-EN07</strain>
    </source>
</reference>
<accession>A0ABU8M9Q4</accession>
<organism evidence="2 3">
    <name type="scientific">Actinomycetospora flava</name>
    <dbReference type="NCBI Taxonomy" id="3129232"/>
    <lineage>
        <taxon>Bacteria</taxon>
        <taxon>Bacillati</taxon>
        <taxon>Actinomycetota</taxon>
        <taxon>Actinomycetes</taxon>
        <taxon>Pseudonocardiales</taxon>
        <taxon>Pseudonocardiaceae</taxon>
        <taxon>Actinomycetospora</taxon>
    </lineage>
</organism>
<dbReference type="Proteomes" id="UP001369736">
    <property type="component" value="Unassembled WGS sequence"/>
</dbReference>
<protein>
    <submittedName>
        <fullName evidence="2">Pyridoxamine 5'-phosphate oxidase family protein</fullName>
    </submittedName>
</protein>
<name>A0ABU8M9Q4_9PSEU</name>
<dbReference type="InterPro" id="IPR011576">
    <property type="entry name" value="Pyridox_Oxase_N"/>
</dbReference>
<comment type="caution">
    <text evidence="2">The sequence shown here is derived from an EMBL/GenBank/DDBJ whole genome shotgun (WGS) entry which is preliminary data.</text>
</comment>
<dbReference type="SUPFAM" id="SSF50475">
    <property type="entry name" value="FMN-binding split barrel"/>
    <property type="match status" value="1"/>
</dbReference>
<dbReference type="Gene3D" id="2.30.110.10">
    <property type="entry name" value="Electron Transport, Fmn-binding Protein, Chain A"/>
    <property type="match status" value="1"/>
</dbReference>
<keyword evidence="3" id="KW-1185">Reference proteome</keyword>
<evidence type="ECO:0000313" key="3">
    <source>
        <dbReference type="Proteomes" id="UP001369736"/>
    </source>
</evidence>
<evidence type="ECO:0000313" key="2">
    <source>
        <dbReference type="EMBL" id="MEJ2863766.1"/>
    </source>
</evidence>
<dbReference type="PANTHER" id="PTHR42815:SF2">
    <property type="entry name" value="FAD-BINDING, PUTATIVE (AFU_ORTHOLOGUE AFUA_6G07600)-RELATED"/>
    <property type="match status" value="1"/>
</dbReference>
<feature type="domain" description="Pyridoxamine 5'-phosphate oxidase N-terminal" evidence="1">
    <location>
        <begin position="172"/>
        <end position="257"/>
    </location>
</feature>
<dbReference type="PANTHER" id="PTHR42815">
    <property type="entry name" value="FAD-BINDING, PUTATIVE (AFU_ORTHOLOGUE AFUA_6G07600)-RELATED"/>
    <property type="match status" value="1"/>
</dbReference>
<proteinExistence type="predicted"/>
<evidence type="ECO:0000259" key="1">
    <source>
        <dbReference type="Pfam" id="PF01243"/>
    </source>
</evidence>
<dbReference type="Pfam" id="PF01243">
    <property type="entry name" value="PNPOx_N"/>
    <property type="match status" value="1"/>
</dbReference>
<dbReference type="EMBL" id="JBBEGM010000009">
    <property type="protein sequence ID" value="MEJ2863766.1"/>
    <property type="molecule type" value="Genomic_DNA"/>
</dbReference>
<dbReference type="InterPro" id="IPR012349">
    <property type="entry name" value="Split_barrel_FMN-bd"/>
</dbReference>
<sequence>MTASDLRGFHDGELAVQQRAGVRRAADRLEGMLDAPALDGGAGRFLGERTFAALTAHDATGRLWTSPLTGAPGFLETLGSSTLRVAAGPGVGDPLHALPAGQPVGMIAIEFSRRRRFRVNGTLTAVGEDLLVEVDQAYGNCPQYIHPRVLETGAPGDVARGRRGDGLDAQDTALIGRADTFFLGTVHPERGADASHKGGPAGFVRVEDERTLWWPDYAGNNMFNSLGNLVVDPAVALLFVDFTTGATLQLSGTARLDWHTDPDVEGGTGRRVVVRVDAVSRDGRVPLRAA</sequence>